<dbReference type="RefSeq" id="WP_114791233.1">
    <property type="nucleotide sequence ID" value="NZ_CP139960.1"/>
</dbReference>
<keyword evidence="2" id="KW-0963">Cytoplasm</keyword>
<dbReference type="PANTHER" id="PTHR12598">
    <property type="entry name" value="COPPER HOMEOSTASIS PROTEIN CUTC"/>
    <property type="match status" value="1"/>
</dbReference>
<dbReference type="Pfam" id="PF03932">
    <property type="entry name" value="CutC"/>
    <property type="match status" value="1"/>
</dbReference>
<comment type="subcellular location">
    <subcellularLocation>
        <location evidence="2">Cytoplasm</location>
    </subcellularLocation>
</comment>
<dbReference type="InterPro" id="IPR005627">
    <property type="entry name" value="CutC-like"/>
</dbReference>
<accession>A0ABZ0W5D2</accession>
<dbReference type="PANTHER" id="PTHR12598:SF0">
    <property type="entry name" value="COPPER HOMEOSTASIS PROTEIN CUTC HOMOLOG"/>
    <property type="match status" value="1"/>
</dbReference>
<dbReference type="Proteomes" id="UP001325680">
    <property type="component" value="Chromosome"/>
</dbReference>
<dbReference type="HAMAP" id="MF_00795">
    <property type="entry name" value="CutC"/>
    <property type="match status" value="1"/>
</dbReference>
<comment type="caution">
    <text evidence="2">Once thought to be involved in copper homeostasis, experiments in E.coli have shown this is not the case.</text>
</comment>
<proteinExistence type="inferred from homology"/>
<gene>
    <name evidence="2" type="primary">cutC</name>
    <name evidence="3" type="ORF">U0035_22670</name>
</gene>
<dbReference type="Gene3D" id="3.20.20.380">
    <property type="entry name" value="Copper homeostasis (CutC) domain"/>
    <property type="match status" value="1"/>
</dbReference>
<evidence type="ECO:0000256" key="2">
    <source>
        <dbReference type="HAMAP-Rule" id="MF_00795"/>
    </source>
</evidence>
<reference evidence="3 4" key="1">
    <citation type="submission" date="2023-12" db="EMBL/GenBank/DDBJ databases">
        <title>Genome sequencing and assembly of bacterial species from a model synthetic community.</title>
        <authorList>
            <person name="Hogle S.L."/>
        </authorList>
    </citation>
    <scope>NUCLEOTIDE SEQUENCE [LARGE SCALE GENOMIC DNA]</scope>
    <source>
        <strain evidence="3 4">HAMBI_3031</strain>
    </source>
</reference>
<evidence type="ECO:0000313" key="4">
    <source>
        <dbReference type="Proteomes" id="UP001325680"/>
    </source>
</evidence>
<evidence type="ECO:0000313" key="3">
    <source>
        <dbReference type="EMBL" id="WQD38480.1"/>
    </source>
</evidence>
<evidence type="ECO:0000256" key="1">
    <source>
        <dbReference type="ARBA" id="ARBA00007768"/>
    </source>
</evidence>
<name>A0ABZ0W5D2_9BACT</name>
<dbReference type="EMBL" id="CP139960">
    <property type="protein sequence ID" value="WQD38480.1"/>
    <property type="molecule type" value="Genomic_DNA"/>
</dbReference>
<protein>
    <recommendedName>
        <fullName evidence="2">PF03932 family protein CutC</fullName>
    </recommendedName>
</protein>
<dbReference type="SUPFAM" id="SSF110395">
    <property type="entry name" value="CutC-like"/>
    <property type="match status" value="1"/>
</dbReference>
<dbReference type="InterPro" id="IPR036822">
    <property type="entry name" value="CutC-like_dom_sf"/>
</dbReference>
<organism evidence="3 4">
    <name type="scientific">Niabella yanshanensis</name>
    <dbReference type="NCBI Taxonomy" id="577386"/>
    <lineage>
        <taxon>Bacteria</taxon>
        <taxon>Pseudomonadati</taxon>
        <taxon>Bacteroidota</taxon>
        <taxon>Chitinophagia</taxon>
        <taxon>Chitinophagales</taxon>
        <taxon>Chitinophagaceae</taxon>
        <taxon>Niabella</taxon>
    </lineage>
</organism>
<sequence length="249" mass="27420">MAYMGQEYTLEIATSDFESTKNAVAGGADRIELCANLGEGGTTQSYGVIKKCRESFDVKIYPIIRVRGGDFFYTEEEFECMLYDAMQCKALGCDGIVIGFLNRDASIDIKRTARLVEAVYPLGVTFHRAFDRCIAPFEALEQLVDIGCERVLTSGQQLTAPQGAALIAELNMVANGRIGIMPGSGVRANNLLVLAAQTRCYEFHTSLRELKKSDMSFFPLAFESSVENDHYSINEAAVKEMKSVLSKLS</sequence>
<keyword evidence="4" id="KW-1185">Reference proteome</keyword>
<comment type="similarity">
    <text evidence="1 2">Belongs to the CutC family.</text>
</comment>